<dbReference type="FunFam" id="2.30.29.30:FF:000129">
    <property type="entry name" value="Insulin receptor substrate 1"/>
    <property type="match status" value="1"/>
</dbReference>
<evidence type="ECO:0000259" key="6">
    <source>
        <dbReference type="PROSITE" id="PS50003"/>
    </source>
</evidence>
<dbReference type="GO" id="GO:0045725">
    <property type="term" value="P:positive regulation of glycogen biosynthetic process"/>
    <property type="evidence" value="ECO:0007669"/>
    <property type="project" value="Ensembl"/>
</dbReference>
<dbReference type="SMART" id="SM01244">
    <property type="entry name" value="IRS"/>
    <property type="match status" value="1"/>
</dbReference>
<dbReference type="CDD" id="cd01257">
    <property type="entry name" value="PH_IRS"/>
    <property type="match status" value="1"/>
</dbReference>
<dbReference type="CDD" id="cd01204">
    <property type="entry name" value="PTB_IRS"/>
    <property type="match status" value="1"/>
</dbReference>
<sequence length="1366" mass="145773">MDWDWPRPGLIFTPQGHETPINSLAGDSDFSSSCFSSELRRGRRIKRDLDQGQGGGCIFFLNRFPPSPLADLFACAVFGGGAHSPTHPLVFLPTPSSLLGGWGTSSSRSGSMASPPEGDGCFSDVRKVGYLRKPKSMHKRFFVLRAASEAGGPARLEYYENEKKWRHKSGAPKRSIPLESCFNINKRADSKNKHLVALYTRDEHFAIAADSESEQESWYQALLQLHNRAKGHHLHHSHHEAAAFGVGGGGGGSCSGSSGLGEGGEDSSYGEMAPGPAFKEVWQVILKPKGLGQTKNLIGIYRLCLTSKTISFVKLNSEAAAVVLQLMNIRRCGHSENFFFIEVGRSAVTGPGEFWMQVDDSVVAQNMHETILEAMRAMSEEFRPRSKSQSSSNCSNPISVPLRRHHLNNPPPSQVGLTRRSRTESVTATSPASVVGGKPCSFRVRASSDGEGTMSRPASVDGSPVSPSTNRTHSHRHRGSSRLHPPLNHSRSIPMPSSRCSPSATSPVSLSSSSTSGHGSTSDCLFPRRSSASVSGSPSDGGFISSDEYGSSPCDFRSSFRSVTPDSLGHTPPARGEEELSNYICMGGKTTPNLTAPNGHYNLSRSGNGHRYTPGAGPSPATVGDEAATAAELEKSFRKRTHSAGTSPTISHQKTPSQSSVASIEEYTEMMPSYPPCSAAGSGSRVQAYRHSAFVPTHSYPEECLDIHPLEERGGHHHRGDTPVLHTDDGYMPMSPGVAPVPSGRKSGGDYMPMSPKSVSAPQQIINPSRRHSQRVDPNGYMMMSPSGSCSPDSAGGSGSSNVAASGNNYGKLWTNGVGGHHHPHHVHPKLSSESSDVKLPCSSDYINMSPAGDSATSSPSDCYYGPDDPQNKAIYSYYSLPRSFKHTQQQQQQQQQLQQQQLQQQQQQQQQRRGEPEDGVRHHHLRLSVSSGRLLYATAAEDSSSSASSDSLGGGGGAQEGAHGHHHHQPLQQHLARKMDMVAQTRSRLTRPTRLSLDGPKASTLPRAREQPQQPLLPPEPKSPGEYVNIEFVGDQPGYSHGSAIPLCSPTVRCPSQRQPAPREDETGSEEYMNMDLRPPRRPACQESFVAKAGRACPLPTGVGGVCRPSRVVPNSQDYVTMQVGGPCPGCADASLSYVVMQTSRASEESSVPAAAATAPSPSFTTTSPSLPQHQGQAELASRPSLLGGPKGPGGISAFTRVNLSPSRNQSAKVIRADPQGCRRRHSSETFSSTPSAARGSNVAVPFGAGGAGGSGASASSEDVKRHSSASFENVWLKPGDLGAPPSRKEPSQTSGGAAGLENGLNYIDLDLVKDFNHRPQECPPLLQPSHQPCGNGAASGNGCSSEDLSAYASINFQKQPEDLP</sequence>
<dbReference type="GO" id="GO:0005829">
    <property type="term" value="C:cytosol"/>
    <property type="evidence" value="ECO:0007669"/>
    <property type="project" value="Ensembl"/>
</dbReference>
<feature type="region of interest" description="Disordered" evidence="5">
    <location>
        <begin position="1148"/>
        <end position="1302"/>
    </location>
</feature>
<evidence type="ECO:0000256" key="2">
    <source>
        <dbReference type="ARBA" id="ARBA00022553"/>
    </source>
</evidence>
<dbReference type="GO" id="GO:0005158">
    <property type="term" value="F:insulin receptor binding"/>
    <property type="evidence" value="ECO:0007669"/>
    <property type="project" value="Ensembl"/>
</dbReference>
<dbReference type="FunCoup" id="A0A6P5JJ37">
    <property type="interactions" value="1971"/>
</dbReference>
<dbReference type="PROSITE" id="PS51064">
    <property type="entry name" value="IRS_PTB"/>
    <property type="match status" value="1"/>
</dbReference>
<protein>
    <recommendedName>
        <fullName evidence="1">Insulin receptor substrate 1</fullName>
    </recommendedName>
</protein>
<dbReference type="SMART" id="SM00310">
    <property type="entry name" value="PTBI"/>
    <property type="match status" value="1"/>
</dbReference>
<dbReference type="InterPro" id="IPR039011">
    <property type="entry name" value="IRS"/>
</dbReference>
<dbReference type="InterPro" id="IPR001849">
    <property type="entry name" value="PH_domain"/>
</dbReference>
<feature type="region of interest" description="Disordered" evidence="5">
    <location>
        <begin position="380"/>
        <end position="548"/>
    </location>
</feature>
<dbReference type="GO" id="GO:0046326">
    <property type="term" value="P:positive regulation of D-glucose import"/>
    <property type="evidence" value="ECO:0007669"/>
    <property type="project" value="Ensembl"/>
</dbReference>
<evidence type="ECO:0000313" key="8">
    <source>
        <dbReference type="Proteomes" id="UP000515140"/>
    </source>
</evidence>
<dbReference type="CTD" id="3667"/>
<feature type="compositionally biased region" description="Low complexity" evidence="5">
    <location>
        <begin position="1150"/>
        <end position="1171"/>
    </location>
</feature>
<dbReference type="Pfam" id="PF00169">
    <property type="entry name" value="PH"/>
    <property type="match status" value="1"/>
</dbReference>
<feature type="compositionally biased region" description="Low complexity" evidence="5">
    <location>
        <begin position="889"/>
        <end position="912"/>
    </location>
</feature>
<reference evidence="9" key="1">
    <citation type="submission" date="2025-08" db="UniProtKB">
        <authorList>
            <consortium name="RefSeq"/>
        </authorList>
    </citation>
    <scope>IDENTIFICATION</scope>
    <source>
        <tissue evidence="9">Spleen</tissue>
    </source>
</reference>
<dbReference type="Proteomes" id="UP000515140">
    <property type="component" value="Unplaced"/>
</dbReference>
<dbReference type="FunFam" id="2.30.29.30:FF:000029">
    <property type="entry name" value="Insulin receptor substrate 1"/>
    <property type="match status" value="1"/>
</dbReference>
<dbReference type="GO" id="GO:0019221">
    <property type="term" value="P:cytokine-mediated signaling pathway"/>
    <property type="evidence" value="ECO:0007669"/>
    <property type="project" value="Ensembl"/>
</dbReference>
<feature type="compositionally biased region" description="Basic residues" evidence="5">
    <location>
        <begin position="472"/>
        <end position="481"/>
    </location>
</feature>
<feature type="compositionally biased region" description="Low complexity" evidence="5">
    <location>
        <begin position="530"/>
        <end position="542"/>
    </location>
</feature>
<name>A0A6P5JJ37_PHACI</name>
<keyword evidence="8" id="KW-1185">Reference proteome</keyword>
<dbReference type="Gene3D" id="2.30.29.30">
    <property type="entry name" value="Pleckstrin-homology domain (PH domain)/Phosphotyrosine-binding domain (PTB)"/>
    <property type="match status" value="2"/>
</dbReference>
<feature type="compositionally biased region" description="Basic residues" evidence="5">
    <location>
        <begin position="820"/>
        <end position="829"/>
    </location>
</feature>
<dbReference type="GO" id="GO:0043548">
    <property type="term" value="F:phosphatidylinositol 3-kinase binding"/>
    <property type="evidence" value="ECO:0007669"/>
    <property type="project" value="Ensembl"/>
</dbReference>
<evidence type="ECO:0000256" key="4">
    <source>
        <dbReference type="ARBA" id="ARBA00023224"/>
    </source>
</evidence>
<feature type="compositionally biased region" description="Polar residues" evidence="5">
    <location>
        <begin position="643"/>
        <end position="661"/>
    </location>
</feature>
<evidence type="ECO:0000313" key="9">
    <source>
        <dbReference type="RefSeq" id="XP_020831144.1"/>
    </source>
</evidence>
<dbReference type="GO" id="GO:0008286">
    <property type="term" value="P:insulin receptor signaling pathway"/>
    <property type="evidence" value="ECO:0007669"/>
    <property type="project" value="Ensembl"/>
</dbReference>
<dbReference type="GO" id="GO:0046676">
    <property type="term" value="P:negative regulation of insulin secretion"/>
    <property type="evidence" value="ECO:0007669"/>
    <property type="project" value="Ensembl"/>
</dbReference>
<keyword evidence="9" id="KW-0675">Receptor</keyword>
<feature type="region of interest" description="Disordered" evidence="5">
    <location>
        <begin position="886"/>
        <end position="922"/>
    </location>
</feature>
<feature type="domain" description="IRS-type PTB" evidence="7">
    <location>
        <begin position="278"/>
        <end position="382"/>
    </location>
</feature>
<dbReference type="GO" id="GO:0001784">
    <property type="term" value="F:phosphotyrosine residue binding"/>
    <property type="evidence" value="ECO:0007669"/>
    <property type="project" value="Ensembl"/>
</dbReference>
<evidence type="ECO:0000259" key="7">
    <source>
        <dbReference type="PROSITE" id="PS51064"/>
    </source>
</evidence>
<evidence type="ECO:0000256" key="3">
    <source>
        <dbReference type="ARBA" id="ARBA00022737"/>
    </source>
</evidence>
<dbReference type="GO" id="GO:0043491">
    <property type="term" value="P:phosphatidylinositol 3-kinase/protein kinase B signal transduction"/>
    <property type="evidence" value="ECO:0007669"/>
    <property type="project" value="Ensembl"/>
</dbReference>
<dbReference type="GO" id="GO:0030159">
    <property type="term" value="F:signaling receptor complex adaptor activity"/>
    <property type="evidence" value="ECO:0007669"/>
    <property type="project" value="Ensembl"/>
</dbReference>
<organism evidence="8 9">
    <name type="scientific">Phascolarctos cinereus</name>
    <name type="common">Koala</name>
    <dbReference type="NCBI Taxonomy" id="38626"/>
    <lineage>
        <taxon>Eukaryota</taxon>
        <taxon>Metazoa</taxon>
        <taxon>Chordata</taxon>
        <taxon>Craniata</taxon>
        <taxon>Vertebrata</taxon>
        <taxon>Euteleostomi</taxon>
        <taxon>Mammalia</taxon>
        <taxon>Metatheria</taxon>
        <taxon>Diprotodontia</taxon>
        <taxon>Phascolarctidae</taxon>
        <taxon>Phascolarctos</taxon>
    </lineage>
</organism>
<dbReference type="GeneID" id="110200253"/>
<feature type="region of interest" description="Disordered" evidence="5">
    <location>
        <begin position="1322"/>
        <end position="1346"/>
    </location>
</feature>
<dbReference type="Pfam" id="PF02174">
    <property type="entry name" value="IRS"/>
    <property type="match status" value="1"/>
</dbReference>
<feature type="region of interest" description="Disordered" evidence="5">
    <location>
        <begin position="770"/>
        <end position="803"/>
    </location>
</feature>
<dbReference type="KEGG" id="pcw:110200253"/>
<feature type="region of interest" description="Disordered" evidence="5">
    <location>
        <begin position="637"/>
        <end position="661"/>
    </location>
</feature>
<keyword evidence="4" id="KW-0807">Transducer</keyword>
<keyword evidence="2" id="KW-0597">Phosphoprotein</keyword>
<feature type="region of interest" description="Disordered" evidence="5">
    <location>
        <begin position="940"/>
        <end position="1025"/>
    </location>
</feature>
<evidence type="ECO:0000256" key="5">
    <source>
        <dbReference type="SAM" id="MobiDB-lite"/>
    </source>
</evidence>
<dbReference type="GO" id="GO:0048009">
    <property type="term" value="P:insulin-like growth factor receptor signaling pathway"/>
    <property type="evidence" value="ECO:0007669"/>
    <property type="project" value="Ensembl"/>
</dbReference>
<dbReference type="InterPro" id="IPR002404">
    <property type="entry name" value="IRS_PTB"/>
</dbReference>
<keyword evidence="3" id="KW-0677">Repeat</keyword>
<dbReference type="SMART" id="SM00233">
    <property type="entry name" value="PH"/>
    <property type="match status" value="1"/>
</dbReference>
<feature type="region of interest" description="Disordered" evidence="5">
    <location>
        <begin position="606"/>
        <end position="625"/>
    </location>
</feature>
<dbReference type="GO" id="GO:0005159">
    <property type="term" value="F:insulin-like growth factor receptor binding"/>
    <property type="evidence" value="ECO:0007669"/>
    <property type="project" value="Ensembl"/>
</dbReference>
<proteinExistence type="predicted"/>
<feature type="region of interest" description="Disordered" evidence="5">
    <location>
        <begin position="815"/>
        <end position="837"/>
    </location>
</feature>
<feature type="compositionally biased region" description="Low complexity" evidence="5">
    <location>
        <begin position="501"/>
        <end position="522"/>
    </location>
</feature>
<dbReference type="InterPro" id="IPR011993">
    <property type="entry name" value="PH-like_dom_sf"/>
</dbReference>
<dbReference type="GO" id="GO:0005901">
    <property type="term" value="C:caveola"/>
    <property type="evidence" value="ECO:0007669"/>
    <property type="project" value="Ensembl"/>
</dbReference>
<dbReference type="GO" id="GO:0032000">
    <property type="term" value="P:positive regulation of fatty acid beta-oxidation"/>
    <property type="evidence" value="ECO:0007669"/>
    <property type="project" value="Ensembl"/>
</dbReference>
<dbReference type="InParanoid" id="A0A6P5JJ37"/>
<dbReference type="PROSITE" id="PS50003">
    <property type="entry name" value="PH_DOMAIN"/>
    <property type="match status" value="1"/>
</dbReference>
<feature type="compositionally biased region" description="Polar residues" evidence="5">
    <location>
        <begin position="1201"/>
        <end position="1213"/>
    </location>
</feature>
<dbReference type="GO" id="GO:0046628">
    <property type="term" value="P:positive regulation of insulin receptor signaling pathway"/>
    <property type="evidence" value="ECO:0007669"/>
    <property type="project" value="Ensembl"/>
</dbReference>
<dbReference type="SUPFAM" id="SSF50729">
    <property type="entry name" value="PH domain-like"/>
    <property type="match status" value="2"/>
</dbReference>
<feature type="compositionally biased region" description="Low complexity" evidence="5">
    <location>
        <begin position="1335"/>
        <end position="1346"/>
    </location>
</feature>
<feature type="domain" description="PH" evidence="6">
    <location>
        <begin position="124"/>
        <end position="227"/>
    </location>
</feature>
<dbReference type="PANTHER" id="PTHR10614">
    <property type="entry name" value="INSULIN RECEPTOR SUBSTRATE"/>
    <property type="match status" value="1"/>
</dbReference>
<evidence type="ECO:0000256" key="1">
    <source>
        <dbReference type="ARBA" id="ARBA00015710"/>
    </source>
</evidence>
<dbReference type="PANTHER" id="PTHR10614:SF11">
    <property type="entry name" value="INSULIN RECEPTOR SUBSTRATE 1"/>
    <property type="match status" value="1"/>
</dbReference>
<accession>A0A6P5JJ37</accession>
<dbReference type="PRINTS" id="PR00628">
    <property type="entry name" value="INSULINRSI"/>
</dbReference>
<feature type="compositionally biased region" description="Low complexity" evidence="5">
    <location>
        <begin position="940"/>
        <end position="952"/>
    </location>
</feature>
<feature type="compositionally biased region" description="Low complexity" evidence="5">
    <location>
        <begin position="387"/>
        <end position="399"/>
    </location>
</feature>
<feature type="compositionally biased region" description="Low complexity" evidence="5">
    <location>
        <begin position="986"/>
        <end position="998"/>
    </location>
</feature>
<dbReference type="GO" id="GO:0005654">
    <property type="term" value="C:nucleoplasm"/>
    <property type="evidence" value="ECO:0007669"/>
    <property type="project" value="Ensembl"/>
</dbReference>
<dbReference type="RefSeq" id="XP_020831144.1">
    <property type="nucleotide sequence ID" value="XM_020975485.1"/>
</dbReference>
<gene>
    <name evidence="9" type="primary">IRS1</name>
</gene>